<dbReference type="PANTHER" id="PTHR47197">
    <property type="entry name" value="PROTEIN NIRF"/>
    <property type="match status" value="1"/>
</dbReference>
<name>A0A246HJT3_STEMA</name>
<proteinExistence type="predicted"/>
<dbReference type="PANTHER" id="PTHR47197:SF3">
    <property type="entry name" value="DIHYDRO-HEME D1 DEHYDROGENASE"/>
    <property type="match status" value="1"/>
</dbReference>
<comment type="caution">
    <text evidence="2">The sequence shown here is derived from an EMBL/GenBank/DDBJ whole genome shotgun (WGS) entry which is preliminary data.</text>
</comment>
<evidence type="ECO:0000313" key="2">
    <source>
        <dbReference type="EMBL" id="OWQ50519.1"/>
    </source>
</evidence>
<organism evidence="2 3">
    <name type="scientific">Stenotrophomonas maltophilia</name>
    <name type="common">Pseudomonas maltophilia</name>
    <name type="synonym">Xanthomonas maltophilia</name>
    <dbReference type="NCBI Taxonomy" id="40324"/>
    <lineage>
        <taxon>Bacteria</taxon>
        <taxon>Pseudomonadati</taxon>
        <taxon>Pseudomonadota</taxon>
        <taxon>Gammaproteobacteria</taxon>
        <taxon>Lysobacterales</taxon>
        <taxon>Lysobacteraceae</taxon>
        <taxon>Stenotrophomonas</taxon>
        <taxon>Stenotrophomonas maltophilia group</taxon>
    </lineage>
</organism>
<dbReference type="Proteomes" id="UP000198157">
    <property type="component" value="Unassembled WGS sequence"/>
</dbReference>
<dbReference type="InterPro" id="IPR015943">
    <property type="entry name" value="WD40/YVTN_repeat-like_dom_sf"/>
</dbReference>
<keyword evidence="1" id="KW-0732">Signal</keyword>
<dbReference type="InterPro" id="IPR011048">
    <property type="entry name" value="Haem_d1_sf"/>
</dbReference>
<feature type="signal peptide" evidence="1">
    <location>
        <begin position="1"/>
        <end position="26"/>
    </location>
</feature>
<keyword evidence="2" id="KW-0547">Nucleotide-binding</keyword>
<evidence type="ECO:0000256" key="1">
    <source>
        <dbReference type="SAM" id="SignalP"/>
    </source>
</evidence>
<evidence type="ECO:0000313" key="3">
    <source>
        <dbReference type="Proteomes" id="UP000198157"/>
    </source>
</evidence>
<accession>A0A246HJT3</accession>
<protein>
    <submittedName>
        <fullName evidence="2">ATP-binding protein</fullName>
    </submittedName>
</protein>
<feature type="chain" id="PRO_5012331673" evidence="1">
    <location>
        <begin position="27"/>
        <end position="460"/>
    </location>
</feature>
<dbReference type="AlphaFoldDB" id="A0A246HJT3"/>
<gene>
    <name evidence="2" type="ORF">CEE60_16770</name>
</gene>
<keyword evidence="2" id="KW-0067">ATP-binding</keyword>
<reference evidence="2 3" key="1">
    <citation type="submission" date="2017-06" db="EMBL/GenBank/DDBJ databases">
        <authorList>
            <person name="Kim H.J."/>
            <person name="Triplett B.A."/>
        </authorList>
    </citation>
    <scope>NUCLEOTIDE SEQUENCE [LARGE SCALE GENOMIC DNA]</scope>
    <source>
        <strain evidence="2 3">13146</strain>
    </source>
</reference>
<dbReference type="GO" id="GO:0005524">
    <property type="term" value="F:ATP binding"/>
    <property type="evidence" value="ECO:0007669"/>
    <property type="project" value="UniProtKB-KW"/>
</dbReference>
<sequence length="460" mass="47764">MYTLKTLPRVAALAIALSLASPAVFAQPVFDAPANGFRGEVVSRGQNVVPGSDAEVIGRQFVPGQQVTLLRGETVLNATPYVVDAEGNFKGNVAIPADAVPGQQPVIVRASQPSAATVLSLRVSPNLPLSGQQNFNQTSAKLVQGLYQSAYSAASNAVFVTAAVGRPPVTQSQLLKLDPKTLKVTARITPGEVPGGKGGAVFAVYGVGVDDANGNVWVTNTRQDTVAVYRQKDLSLVRQFDVGAVPHARDIVVDGRHGKVFASAAGEDHLSVFDARTLQPLEPITLASGVDDKKFVPMSLVLDEASGKLFTVSIGTPEAAVIDTTTGKVEKVIDLGNSISASGVAYDAAAGRLYVASQGTDNLLIVDVASGKVLHDVPVGAGALNVAFEPVSKLAYVTNRGAGTVTVVDGNGKVVGNLDGGTFPNHVREDGKGNVFAVNKSRDAQDPKGDRITRISTRAN</sequence>
<dbReference type="EMBL" id="NIVS01000051">
    <property type="protein sequence ID" value="OWQ50519.1"/>
    <property type="molecule type" value="Genomic_DNA"/>
</dbReference>
<dbReference type="InterPro" id="IPR051200">
    <property type="entry name" value="Host-pathogen_enzymatic-act"/>
</dbReference>
<dbReference type="OrthoDB" id="7197435at2"/>
<dbReference type="SUPFAM" id="SSF51004">
    <property type="entry name" value="C-terminal (heme d1) domain of cytochrome cd1-nitrite reductase"/>
    <property type="match status" value="1"/>
</dbReference>
<dbReference type="Gene3D" id="2.130.10.10">
    <property type="entry name" value="YVTN repeat-like/Quinoprotein amine dehydrogenase"/>
    <property type="match status" value="1"/>
</dbReference>